<dbReference type="GO" id="GO:0006629">
    <property type="term" value="P:lipid metabolic process"/>
    <property type="evidence" value="ECO:0007669"/>
    <property type="project" value="InterPro"/>
</dbReference>
<evidence type="ECO:0000313" key="2">
    <source>
        <dbReference type="Proteomes" id="UP000178690"/>
    </source>
</evidence>
<reference evidence="1 2" key="1">
    <citation type="journal article" date="2016" name="Nat. Commun.">
        <title>Thousands of microbial genomes shed light on interconnected biogeochemical processes in an aquifer system.</title>
        <authorList>
            <person name="Anantharaman K."/>
            <person name="Brown C.T."/>
            <person name="Hug L.A."/>
            <person name="Sharon I."/>
            <person name="Castelle C.J."/>
            <person name="Probst A.J."/>
            <person name="Thomas B.C."/>
            <person name="Singh A."/>
            <person name="Wilkins M.J."/>
            <person name="Karaoz U."/>
            <person name="Brodie E.L."/>
            <person name="Williams K.H."/>
            <person name="Hubbard S.S."/>
            <person name="Banfield J.F."/>
        </authorList>
    </citation>
    <scope>NUCLEOTIDE SEQUENCE [LARGE SCALE GENOMIC DNA]</scope>
    <source>
        <strain evidence="2">RIFCSPHIGHO2_01_FULL_58_15</strain>
    </source>
</reference>
<comment type="caution">
    <text evidence="1">The sequence shown here is derived from an EMBL/GenBank/DDBJ whole genome shotgun (WGS) entry which is preliminary data.</text>
</comment>
<dbReference type="Proteomes" id="UP000178690">
    <property type="component" value="Unassembled WGS sequence"/>
</dbReference>
<accession>A0A1G2PLL5</accession>
<dbReference type="STRING" id="1802363.A2682_00940"/>
<evidence type="ECO:0000313" key="1">
    <source>
        <dbReference type="EMBL" id="OHA49218.1"/>
    </source>
</evidence>
<dbReference type="Gene3D" id="3.20.20.190">
    <property type="entry name" value="Phosphatidylinositol (PI) phosphodiesterase"/>
    <property type="match status" value="1"/>
</dbReference>
<organism evidence="1 2">
    <name type="scientific">Terrybacteria sp. (strain RIFCSPHIGHO2_01_FULL_58_15)</name>
    <dbReference type="NCBI Taxonomy" id="1802363"/>
    <lineage>
        <taxon>Bacteria</taxon>
        <taxon>Candidatus Terryibacteriota</taxon>
    </lineage>
</organism>
<evidence type="ECO:0008006" key="3">
    <source>
        <dbReference type="Google" id="ProtNLM"/>
    </source>
</evidence>
<protein>
    <recommendedName>
        <fullName evidence="3">GP-PDE domain-containing protein</fullName>
    </recommendedName>
</protein>
<name>A0A1G2PLL5_TERXR</name>
<dbReference type="EMBL" id="MHST01000012">
    <property type="protein sequence ID" value="OHA49218.1"/>
    <property type="molecule type" value="Genomic_DNA"/>
</dbReference>
<gene>
    <name evidence="1" type="ORF">A2682_00940</name>
</gene>
<proteinExistence type="predicted"/>
<dbReference type="SUPFAM" id="SSF51695">
    <property type="entry name" value="PLC-like phosphodiesterases"/>
    <property type="match status" value="1"/>
</dbReference>
<dbReference type="GO" id="GO:0008081">
    <property type="term" value="F:phosphoric diester hydrolase activity"/>
    <property type="evidence" value="ECO:0007669"/>
    <property type="project" value="InterPro"/>
</dbReference>
<dbReference type="AlphaFoldDB" id="A0A1G2PLL5"/>
<dbReference type="InterPro" id="IPR017946">
    <property type="entry name" value="PLC-like_Pdiesterase_TIM-brl"/>
</dbReference>
<sequence length="222" mass="25718">MERIAHRANTRKRIREGIRARFDRFEVDLWNHNGRFILSHDPVFGPFVFGSSGATLSSRKWLYVRWGWPFLTLAKLLRDKRLAPLPSLLIDLKGAWPDNALEHLATLLQTYRRSGDAICTQNWEQLDRYARIDPKRTRIYSEAHQDRLGELFLRMERGETIAGLSINAAALASDQPLDPLRHILARSPWFIVYVWNIPDFPTLRNLQSAGIDGAIIDYLGWI</sequence>